<reference evidence="3" key="1">
    <citation type="submission" date="2023-11" db="EMBL/GenBank/DDBJ databases">
        <authorList>
            <person name="De Vega J J."/>
            <person name="De Vega J J."/>
        </authorList>
    </citation>
    <scope>NUCLEOTIDE SEQUENCE</scope>
</reference>
<comment type="caution">
    <text evidence="3">The sequence shown here is derived from an EMBL/GenBank/DDBJ whole genome shotgun (WGS) entry which is preliminary data.</text>
</comment>
<dbReference type="SUPFAM" id="SSF56112">
    <property type="entry name" value="Protein kinase-like (PK-like)"/>
    <property type="match status" value="1"/>
</dbReference>
<dbReference type="InterPro" id="IPR040976">
    <property type="entry name" value="Pkinase_fungal"/>
</dbReference>
<accession>A0AAD2HNW2</accession>
<organism evidence="3 4">
    <name type="scientific">Mycena citricolor</name>
    <dbReference type="NCBI Taxonomy" id="2018698"/>
    <lineage>
        <taxon>Eukaryota</taxon>
        <taxon>Fungi</taxon>
        <taxon>Dikarya</taxon>
        <taxon>Basidiomycota</taxon>
        <taxon>Agaricomycotina</taxon>
        <taxon>Agaricomycetes</taxon>
        <taxon>Agaricomycetidae</taxon>
        <taxon>Agaricales</taxon>
        <taxon>Marasmiineae</taxon>
        <taxon>Mycenaceae</taxon>
        <taxon>Mycena</taxon>
    </lineage>
</organism>
<feature type="compositionally biased region" description="Acidic residues" evidence="1">
    <location>
        <begin position="448"/>
        <end position="465"/>
    </location>
</feature>
<dbReference type="Proteomes" id="UP001295794">
    <property type="component" value="Unassembled WGS sequence"/>
</dbReference>
<evidence type="ECO:0000313" key="4">
    <source>
        <dbReference type="Proteomes" id="UP001295794"/>
    </source>
</evidence>
<dbReference type="Gene3D" id="1.10.510.10">
    <property type="entry name" value="Transferase(Phosphotransferase) domain 1"/>
    <property type="match status" value="1"/>
</dbReference>
<protein>
    <recommendedName>
        <fullName evidence="2">Fungal-type protein kinase domain-containing protein</fullName>
    </recommendedName>
</protein>
<feature type="compositionally biased region" description="Polar residues" evidence="1">
    <location>
        <begin position="1058"/>
        <end position="1067"/>
    </location>
</feature>
<name>A0AAD2HNW2_9AGAR</name>
<sequence>MTSSLNSCPTELWEQILSTLWHSPLSFAERKQFILASTLVCTRWSAVYDLVAARDVYIVSPTPCDEFRQRVRAEATASTRAAIARIGAAPTHQGQSFVQRLLQRIWPHRSAAESTQAPTNNFRCRSITISLTNCPFTGRLSLGSCLDELLETLDVFSETLPNLRRLNIEYTDASPDDLFTRRTFAGLPPQLTHLHIRFTETASSAPAAENTEHPARDPPRPKWYSETPVIVSIFGVNENVVFELKALQLAALWATGTYLKLTDNNALAIWKNSMEAYFRGVISINEMLESMAKATAETEDCIKMMAKLGQPALDEALRSRKASEAQNVARNAEAREKGGKPKDRRRNEQSIIDTMIPYLNKIVQNFPADHKPKFEDTHARRIASADDPADHYTAPDITAYRPGLDSSAPYTWRNIGFVAEVKDSLSFIVRRSKHEAEAVADGQASAPIDDEEIGEPVAPQDEDDRDTSAQSDSSETRSDPTRYRLTRGQAGRKAYVQLGKSARSMLLASGGLHVYLLSIVGRAAFIVRFDTSGWTATPPINLQEDNTVLPRFFLRLYNPPNTPNLGSGRMAGDDFTITPLTDQEKTRLRDALATKGTYASDLESVDDDLTMRSVSMLAVHSIDRSGGKREHRLVRCFTFGKQLWLSHGLFGRATKVIRVILECDLDKDNPTVYALKDSWRQGCRRPEMHYYDLIDDFRKRNPHVVEALRIGSMAKCHGSIDLSLTLPLDLVREKDGYKCDVEWDTESHKTSSILGHPDELVVIRYHTRTLLTPIGVRVERFKRVKDLVEVIWNGLAQAALAHLAGVRHRDISNGNLLVDEILKTGFLLDYDYAEFTPEGIIAYKALLESRGLPDDTDLYEEVEMSFTDIIGTTPFLALDLAFGEPVTHQDYHDIESFYWLLIWTILRHTPPEFHGHHRYKFAQLFNPDSPAEKFSWMTRYQSVGPPGSPLARLSLALVIQVKEQNRVIVPPVEPMKSTPEIDLRIKQLFGNLDADVPPPEVLPPKKMEWATILELFGSSLNMEGWDTMPSDGWVEYIPPSTQGSTLPDQDDSGTLTTLGRESISSPRSVGLLPRAPDIHAKRPADPSTRGSSGCKRRKAAGGDENVGRATTRDDID</sequence>
<gene>
    <name evidence="3" type="ORF">MYCIT1_LOCUS29242</name>
</gene>
<evidence type="ECO:0000256" key="1">
    <source>
        <dbReference type="SAM" id="MobiDB-lite"/>
    </source>
</evidence>
<dbReference type="EMBL" id="CAVNYO010000436">
    <property type="protein sequence ID" value="CAK5279292.1"/>
    <property type="molecule type" value="Genomic_DNA"/>
</dbReference>
<feature type="region of interest" description="Disordered" evidence="1">
    <location>
        <begin position="1058"/>
        <end position="1116"/>
    </location>
</feature>
<feature type="domain" description="Fungal-type protein kinase" evidence="2">
    <location>
        <begin position="628"/>
        <end position="904"/>
    </location>
</feature>
<evidence type="ECO:0000313" key="3">
    <source>
        <dbReference type="EMBL" id="CAK5279292.1"/>
    </source>
</evidence>
<dbReference type="AlphaFoldDB" id="A0AAD2HNW2"/>
<dbReference type="Pfam" id="PF17667">
    <property type="entry name" value="Pkinase_fungal"/>
    <property type="match status" value="1"/>
</dbReference>
<feature type="region of interest" description="Disordered" evidence="1">
    <location>
        <begin position="317"/>
        <end position="350"/>
    </location>
</feature>
<dbReference type="InterPro" id="IPR011009">
    <property type="entry name" value="Kinase-like_dom_sf"/>
</dbReference>
<feature type="region of interest" description="Disordered" evidence="1">
    <location>
        <begin position="438"/>
        <end position="486"/>
    </location>
</feature>
<proteinExistence type="predicted"/>
<keyword evidence="4" id="KW-1185">Reference proteome</keyword>
<evidence type="ECO:0000259" key="2">
    <source>
        <dbReference type="Pfam" id="PF17667"/>
    </source>
</evidence>
<feature type="compositionally biased region" description="Basic and acidic residues" evidence="1">
    <location>
        <begin position="332"/>
        <end position="348"/>
    </location>
</feature>